<dbReference type="Proteomes" id="UP001159428">
    <property type="component" value="Unassembled WGS sequence"/>
</dbReference>
<dbReference type="CDD" id="cd11236">
    <property type="entry name" value="Sema_plexin_like"/>
    <property type="match status" value="1"/>
</dbReference>
<dbReference type="Gene3D" id="2.60.40.10">
    <property type="entry name" value="Immunoglobulins"/>
    <property type="match status" value="6"/>
</dbReference>
<feature type="domain" description="Sema" evidence="14">
    <location>
        <begin position="7"/>
        <end position="495"/>
    </location>
</feature>
<dbReference type="Pfam" id="PF20170">
    <property type="entry name" value="Plexin_RBD"/>
    <property type="match status" value="1"/>
</dbReference>
<keyword evidence="9" id="KW-1015">Disulfide bond</keyword>
<evidence type="ECO:0000256" key="6">
    <source>
        <dbReference type="ARBA" id="ARBA00022737"/>
    </source>
</evidence>
<comment type="caution">
    <text evidence="15">The sequence shown here is derived from an EMBL/GenBank/DDBJ whole genome shotgun (WGS) entry which is preliminary data.</text>
</comment>
<dbReference type="InterPro" id="IPR041019">
    <property type="entry name" value="TIG1_plexin"/>
</dbReference>
<evidence type="ECO:0000256" key="9">
    <source>
        <dbReference type="ARBA" id="ARBA00023157"/>
    </source>
</evidence>
<dbReference type="InterPro" id="IPR001627">
    <property type="entry name" value="Semap_dom"/>
</dbReference>
<dbReference type="InterPro" id="IPR046800">
    <property type="entry name" value="Plexin_RBD"/>
</dbReference>
<evidence type="ECO:0000256" key="11">
    <source>
        <dbReference type="PROSITE-ProRule" id="PRU00352"/>
    </source>
</evidence>
<keyword evidence="16" id="KW-1185">Reference proteome</keyword>
<dbReference type="InterPro" id="IPR008936">
    <property type="entry name" value="Rho_GTPase_activation_prot"/>
</dbReference>
<dbReference type="InterPro" id="IPR014756">
    <property type="entry name" value="Ig_E-set"/>
</dbReference>
<dbReference type="SUPFAM" id="SSF101912">
    <property type="entry name" value="Sema domain"/>
    <property type="match status" value="1"/>
</dbReference>
<dbReference type="Gene3D" id="3.10.20.90">
    <property type="entry name" value="Phosphatidylinositol 3-kinase Catalytic Subunit, Chain A, domain 1"/>
    <property type="match status" value="1"/>
</dbReference>
<dbReference type="GO" id="GO:0017154">
    <property type="term" value="F:semaphorin receptor activity"/>
    <property type="evidence" value="ECO:0007669"/>
    <property type="project" value="InterPro"/>
</dbReference>
<keyword evidence="5" id="KW-0732">Signal</keyword>
<evidence type="ECO:0000256" key="4">
    <source>
        <dbReference type="ARBA" id="ARBA00022692"/>
    </source>
</evidence>
<dbReference type="InterPro" id="IPR013548">
    <property type="entry name" value="Plexin_cytoplasmic_RasGAP_dom"/>
</dbReference>
<feature type="transmembrane region" description="Helical" evidence="13">
    <location>
        <begin position="1237"/>
        <end position="1258"/>
    </location>
</feature>
<dbReference type="CDD" id="cd00102">
    <property type="entry name" value="IPT"/>
    <property type="match status" value="1"/>
</dbReference>
<keyword evidence="10" id="KW-0325">Glycoprotein</keyword>
<evidence type="ECO:0000256" key="2">
    <source>
        <dbReference type="ARBA" id="ARBA00004479"/>
    </source>
</evidence>
<keyword evidence="7 13" id="KW-1133">Transmembrane helix</keyword>
<dbReference type="InterPro" id="IPR013783">
    <property type="entry name" value="Ig-like_fold"/>
</dbReference>
<evidence type="ECO:0000313" key="16">
    <source>
        <dbReference type="Proteomes" id="UP001159428"/>
    </source>
</evidence>
<evidence type="ECO:0000256" key="12">
    <source>
        <dbReference type="SAM" id="Coils"/>
    </source>
</evidence>
<dbReference type="Pfam" id="PF01833">
    <property type="entry name" value="TIG"/>
    <property type="match status" value="4"/>
</dbReference>
<dbReference type="InterPro" id="IPR015943">
    <property type="entry name" value="WD40/YVTN_repeat-like_dom_sf"/>
</dbReference>
<dbReference type="GO" id="GO:0005886">
    <property type="term" value="C:plasma membrane"/>
    <property type="evidence" value="ECO:0007669"/>
    <property type="project" value="UniProtKB-SubCell"/>
</dbReference>
<dbReference type="InterPro" id="IPR041362">
    <property type="entry name" value="TIG2_plexin"/>
</dbReference>
<keyword evidence="12" id="KW-0175">Coiled coil</keyword>
<reference evidence="15 16" key="1">
    <citation type="submission" date="2022-05" db="EMBL/GenBank/DDBJ databases">
        <authorList>
            <consortium name="Genoscope - CEA"/>
            <person name="William W."/>
        </authorList>
    </citation>
    <scope>NUCLEOTIDE SEQUENCE [LARGE SCALE GENOMIC DNA]</scope>
</reference>
<dbReference type="FunFam" id="1.10.506.10:FF:000027">
    <property type="entry name" value="Plexin A, isoform B"/>
    <property type="match status" value="1"/>
</dbReference>
<dbReference type="SMART" id="SM00429">
    <property type="entry name" value="IPT"/>
    <property type="match status" value="4"/>
</dbReference>
<dbReference type="GO" id="GO:0030334">
    <property type="term" value="P:regulation of cell migration"/>
    <property type="evidence" value="ECO:0007669"/>
    <property type="project" value="TreeGrafter"/>
</dbReference>
<evidence type="ECO:0000256" key="5">
    <source>
        <dbReference type="ARBA" id="ARBA00022729"/>
    </source>
</evidence>
<evidence type="ECO:0000256" key="7">
    <source>
        <dbReference type="ARBA" id="ARBA00022989"/>
    </source>
</evidence>
<dbReference type="Pfam" id="PF01403">
    <property type="entry name" value="Sema"/>
    <property type="match status" value="1"/>
</dbReference>
<evidence type="ECO:0000256" key="3">
    <source>
        <dbReference type="ARBA" id="ARBA00022475"/>
    </source>
</evidence>
<evidence type="ECO:0000256" key="13">
    <source>
        <dbReference type="SAM" id="Phobius"/>
    </source>
</evidence>
<evidence type="ECO:0000259" key="14">
    <source>
        <dbReference type="PROSITE" id="PS51004"/>
    </source>
</evidence>
<organism evidence="15 16">
    <name type="scientific">Pocillopora meandrina</name>
    <dbReference type="NCBI Taxonomy" id="46732"/>
    <lineage>
        <taxon>Eukaryota</taxon>
        <taxon>Metazoa</taxon>
        <taxon>Cnidaria</taxon>
        <taxon>Anthozoa</taxon>
        <taxon>Hexacorallia</taxon>
        <taxon>Scleractinia</taxon>
        <taxon>Astrocoeniina</taxon>
        <taxon>Pocilloporidae</taxon>
        <taxon>Pocillopora</taxon>
    </lineage>
</organism>
<sequence length="1878" mass="209838">MAMVKYSIWIFHISVLLFIATKYAVANLNRKDLPVSEVLNNMAFDNVTKNIFIGGDNVLLKASENLVALKRQATGPNLDFVDCYHDFGQTCAGKVTTNINKLLLIDSSKRQLIVCGSFNHGVCQIRSLDSLKLQTNRTIYVVSRTPLQAAALITPAGKRSGTRALYVATSWDKEYFTSSDLQYITPAVSTRIIDDLNRLFDPAKDAIAANSYLQYRENVIYHAKFIYAFSAGIFNYFVSVQQTVESFTKDCKGGCSTNQSKFKTFIVRLCQEDEVYSSYMELPLDCKGSNGTSFNIAQSAYLTKAGDGLAVDASTDVLVVTFFKVDKGWSGPSQYSAVCTYSVKEIKATLVSNLQNCVNNANDEEIGLPWAGGKVRKCDDEKSNPRISENFCPTSISFGYHPFRGKTPLTKRPVMQYEKGMLTAVAAMPYYNHTVIFVGTHGGQLLKLSVEDGQQEVEPYSELKISSDEVRQIIVTSDQQHLYILSKHKVTQLPVEDCGASKSCDKCTKPNNPFCGWCTFYKRCSQKTSCPSSDAHPLRYVTNSSNCPAFASISPKQVPYGPSIELTIRVSNVPSLAGLKCFVHGKEHSTTTVGPGNELKCRTPPEKDLPSITSDNGDVFVDLALFSTESQMVFLIEKLAFYSCPAIKGCINCAEGNYTCKWCTYRGICTSNGNVDCPGEFIMPLQDRVADSNGCPQIIADKPVLVPAQVNTNFTVPAKNLPLEKDGASYKCVITVDGSRKTSDAKRISDTELVCSPMEYKYSASNKKQEVKLEVIFRNSDVVHTPNTFKVYLYKCWVSIKDCSSCHVENDKNFQCGWCNFGVPKCVVQKACGDTGAWIPPTSLCLTRPKISKVWPLTGPVAGGTEIEIHGSDLGKTFNDIKDFVRVADIKCYPDETKYQPSKSIFCNTSKSIGPLSGPVSVSVSKIKGESKQLFSYQIPEPMDFNPKKGPRSGGTTVKITGLKMNTGRHITATVAGRKCVVDRDKVTNDSVSCTVSSAFSRRKRSAANASTGVTVSFDGFTPTSPRGIFVFTPDPTVTSIEPDEVFFGGGLMLRITGTNLDTIQKPRMYLTYFSPNGTTKLIQDCESIRSTLITCQSPKVPNFGGNVSKLQVQFLMDAGIPLRSNHTSLTMIPDLFFKRFKDDLHVLKTENLILEGKNLQDKLREQIFVTVGRLPCKITSVDKTQLVCRVPSEESHSPQTSDGLYSVKVVVGNLNFPLGNLEYFKEEENKVIPIEVWIGVGGGVLLIFIIVVIILCWNRHSRRKKSKAIKNLEVQMNNLESKVARECREAFAELQTDVTDLTSDLSNSGMPFLDFRMFALHVLFPGLGDHPVLHKHKGTLAENWEKGLRQFSQLIYNKKFLLVFIRTLESQNTFQMKDRCNVASLLMVALQAKMEYATDILKELLCELIRKSVAKSHPKLLLRRTESVAEKMLTNWLAFCMYDFLKNDAGEPLFMLFKALKQQSEKGPVDAVTGEARYSLSEDKLLRQAVDFKPLNVIVTYESNQPVTVSMLDCDTITQAKEKILDVLFKNSPYSSRPDKDDYQLEWEQSSGRVISLRNDDSKSLIEGEWRKINTLKDYEVTDGATLKLVTGQRYFCSSTDSELNKKNILRVNFSPAGSYSPLAAMNTDGPDEGGKLWHLVKQMDYPTERVEDDHNSKFLSEIYLTRLLMTKGTLQQFVDRLFHTVFMKYRRGCSLPPAVKFLFDLLDTQARELNLSDPEVLHTWKNNSLPLRFWINIIKNPNFIFDVCKSAIVDSCLSVVAQLFMDSCSVSEHVLGKDSPSNKLLYAREIPGYRQDVERFYSDIQASPAPTSQELSKFFSDFSMEHSQEFDGDSALQELYDYVRKYQDQLQDALEESELSPLASKLEHVIATISDD</sequence>
<comment type="subcellular location">
    <subcellularLocation>
        <location evidence="1">Cell membrane</location>
        <topology evidence="1">Single-pass membrane protein</topology>
    </subcellularLocation>
    <subcellularLocation>
        <location evidence="2">Membrane</location>
        <topology evidence="2">Single-pass type I membrane protein</topology>
    </subcellularLocation>
</comment>
<dbReference type="InterPro" id="IPR036352">
    <property type="entry name" value="Semap_dom_sf"/>
</dbReference>
<dbReference type="InterPro" id="IPR016201">
    <property type="entry name" value="PSI"/>
</dbReference>
<dbReference type="CDD" id="cd00603">
    <property type="entry name" value="IPT_PCSR"/>
    <property type="match status" value="1"/>
</dbReference>
<dbReference type="InterPro" id="IPR002909">
    <property type="entry name" value="IPT_dom"/>
</dbReference>
<dbReference type="Pfam" id="PF17960">
    <property type="entry name" value="TIG_plexin"/>
    <property type="match status" value="1"/>
</dbReference>
<evidence type="ECO:0000256" key="8">
    <source>
        <dbReference type="ARBA" id="ARBA00023136"/>
    </source>
</evidence>
<name>A0AAU9WH50_9CNID</name>
<dbReference type="PANTHER" id="PTHR22625">
    <property type="entry name" value="PLEXIN"/>
    <property type="match status" value="1"/>
</dbReference>
<dbReference type="Pfam" id="PF08337">
    <property type="entry name" value="Plexin_cytopl"/>
    <property type="match status" value="1"/>
</dbReference>
<keyword evidence="3" id="KW-1003">Cell membrane</keyword>
<accession>A0AAU9WH50</accession>
<dbReference type="PROSITE" id="PS51004">
    <property type="entry name" value="SEMA"/>
    <property type="match status" value="1"/>
</dbReference>
<dbReference type="SUPFAM" id="SSF103575">
    <property type="entry name" value="Plexin repeat"/>
    <property type="match status" value="1"/>
</dbReference>
<protein>
    <recommendedName>
        <fullName evidence="14">Sema domain-containing protein</fullName>
    </recommendedName>
</protein>
<dbReference type="GO" id="GO:0002116">
    <property type="term" value="C:semaphorin receptor complex"/>
    <property type="evidence" value="ECO:0007669"/>
    <property type="project" value="TreeGrafter"/>
</dbReference>
<dbReference type="InterPro" id="IPR031148">
    <property type="entry name" value="Plexin"/>
</dbReference>
<keyword evidence="6" id="KW-0677">Repeat</keyword>
<dbReference type="SUPFAM" id="SSF48350">
    <property type="entry name" value="GTPase activation domain, GAP"/>
    <property type="match status" value="1"/>
</dbReference>
<evidence type="ECO:0000256" key="10">
    <source>
        <dbReference type="ARBA" id="ARBA00023180"/>
    </source>
</evidence>
<proteinExistence type="predicted"/>
<dbReference type="CDD" id="cd12205">
    <property type="entry name" value="RasGAP_plexin"/>
    <property type="match status" value="1"/>
</dbReference>
<dbReference type="Pfam" id="PF18020">
    <property type="entry name" value="TIG_2"/>
    <property type="match status" value="1"/>
</dbReference>
<comment type="caution">
    <text evidence="11">Lacks conserved residue(s) required for the propagation of feature annotation.</text>
</comment>
<dbReference type="SUPFAM" id="SSF81296">
    <property type="entry name" value="E set domains"/>
    <property type="match status" value="4"/>
</dbReference>
<dbReference type="PANTHER" id="PTHR22625:SF70">
    <property type="entry name" value="PLEXIN A, ISOFORM A"/>
    <property type="match status" value="1"/>
</dbReference>
<evidence type="ECO:0000313" key="15">
    <source>
        <dbReference type="EMBL" id="CAH3114846.1"/>
    </source>
</evidence>
<dbReference type="SMART" id="SM00423">
    <property type="entry name" value="PSI"/>
    <property type="match status" value="3"/>
</dbReference>
<keyword evidence="8 13" id="KW-0472">Membrane</keyword>
<dbReference type="EMBL" id="CALNXJ010000014">
    <property type="protein sequence ID" value="CAH3114846.1"/>
    <property type="molecule type" value="Genomic_DNA"/>
</dbReference>
<dbReference type="FunFam" id="2.60.40.10:FF:000868">
    <property type="entry name" value="Plexin D1"/>
    <property type="match status" value="1"/>
</dbReference>
<dbReference type="SMART" id="SM00630">
    <property type="entry name" value="Sema"/>
    <property type="match status" value="1"/>
</dbReference>
<dbReference type="Gene3D" id="2.130.10.10">
    <property type="entry name" value="YVTN repeat-like/Quinoprotein amine dehydrogenase"/>
    <property type="match status" value="1"/>
</dbReference>
<keyword evidence="4 13" id="KW-0812">Transmembrane</keyword>
<feature type="coiled-coil region" evidence="12">
    <location>
        <begin position="1263"/>
        <end position="1290"/>
    </location>
</feature>
<evidence type="ECO:0000256" key="1">
    <source>
        <dbReference type="ARBA" id="ARBA00004162"/>
    </source>
</evidence>
<gene>
    <name evidence="15" type="ORF">PMEA_00005685</name>
</gene>
<dbReference type="Gene3D" id="1.10.506.10">
    <property type="entry name" value="GTPase Activation - p120gap, domain 1"/>
    <property type="match status" value="1"/>
</dbReference>